<name>A0A0V1CN47_TRIBR</name>
<gene>
    <name evidence="1" type="ORF">T03_9942</name>
</gene>
<keyword evidence="2" id="KW-1185">Reference proteome</keyword>
<accession>A0A0V1CN47</accession>
<evidence type="ECO:0000313" key="1">
    <source>
        <dbReference type="EMBL" id="KRY50724.1"/>
    </source>
</evidence>
<dbReference type="AlphaFoldDB" id="A0A0V1CN47"/>
<proteinExistence type="predicted"/>
<protein>
    <submittedName>
        <fullName evidence="1">Uncharacterized protein</fullName>
    </submittedName>
</protein>
<dbReference type="Proteomes" id="UP000054653">
    <property type="component" value="Unassembled WGS sequence"/>
</dbReference>
<evidence type="ECO:0000313" key="2">
    <source>
        <dbReference type="Proteomes" id="UP000054653"/>
    </source>
</evidence>
<sequence>MVIIPENQRKQLRATFPAEIFIKNRINEAMREEVGGVVGECQSSEYRDEIDVGGGEVGEEVVSVRVRFTYETQASWTNEMHHSDSQCAVG</sequence>
<dbReference type="EMBL" id="JYDI01000143">
    <property type="protein sequence ID" value="KRY50724.1"/>
    <property type="molecule type" value="Genomic_DNA"/>
</dbReference>
<organism evidence="1 2">
    <name type="scientific">Trichinella britovi</name>
    <name type="common">Parasitic roundworm</name>
    <dbReference type="NCBI Taxonomy" id="45882"/>
    <lineage>
        <taxon>Eukaryota</taxon>
        <taxon>Metazoa</taxon>
        <taxon>Ecdysozoa</taxon>
        <taxon>Nematoda</taxon>
        <taxon>Enoplea</taxon>
        <taxon>Dorylaimia</taxon>
        <taxon>Trichinellida</taxon>
        <taxon>Trichinellidae</taxon>
        <taxon>Trichinella</taxon>
    </lineage>
</organism>
<comment type="caution">
    <text evidence="1">The sequence shown here is derived from an EMBL/GenBank/DDBJ whole genome shotgun (WGS) entry which is preliminary data.</text>
</comment>
<reference evidence="1 2" key="1">
    <citation type="submission" date="2015-01" db="EMBL/GenBank/DDBJ databases">
        <title>Evolution of Trichinella species and genotypes.</title>
        <authorList>
            <person name="Korhonen P.K."/>
            <person name="Edoardo P."/>
            <person name="Giuseppe L.R."/>
            <person name="Gasser R.B."/>
        </authorList>
    </citation>
    <scope>NUCLEOTIDE SEQUENCE [LARGE SCALE GENOMIC DNA]</scope>
    <source>
        <strain evidence="1">ISS120</strain>
    </source>
</reference>